<evidence type="ECO:0000313" key="2">
    <source>
        <dbReference type="Proteomes" id="UP001732700"/>
    </source>
</evidence>
<organism evidence="1 2">
    <name type="scientific">Avena sativa</name>
    <name type="common">Oat</name>
    <dbReference type="NCBI Taxonomy" id="4498"/>
    <lineage>
        <taxon>Eukaryota</taxon>
        <taxon>Viridiplantae</taxon>
        <taxon>Streptophyta</taxon>
        <taxon>Embryophyta</taxon>
        <taxon>Tracheophyta</taxon>
        <taxon>Spermatophyta</taxon>
        <taxon>Magnoliopsida</taxon>
        <taxon>Liliopsida</taxon>
        <taxon>Poales</taxon>
        <taxon>Poaceae</taxon>
        <taxon>BOP clade</taxon>
        <taxon>Pooideae</taxon>
        <taxon>Poodae</taxon>
        <taxon>Poeae</taxon>
        <taxon>Poeae Chloroplast Group 1 (Aveneae type)</taxon>
        <taxon>Aveninae</taxon>
        <taxon>Avena</taxon>
    </lineage>
</organism>
<accession>A0ACD6AET1</accession>
<evidence type="ECO:0000313" key="1">
    <source>
        <dbReference type="EnsemblPlants" id="AVESA.00010b.r2.7DG1394030.1.CDS.1"/>
    </source>
</evidence>
<reference evidence="1" key="2">
    <citation type="submission" date="2025-09" db="UniProtKB">
        <authorList>
            <consortium name="EnsemblPlants"/>
        </authorList>
    </citation>
    <scope>IDENTIFICATION</scope>
</reference>
<dbReference type="EnsemblPlants" id="AVESA.00010b.r2.7DG1394030.1">
    <property type="protein sequence ID" value="AVESA.00010b.r2.7DG1394030.1.CDS.1"/>
    <property type="gene ID" value="AVESA.00010b.r2.7DG1394030"/>
</dbReference>
<sequence>MENGAGALNNGAAAARATEAPTAPVMPAVREQDRLMPIANVIRIMRRVLPPHAKISDDAKELIQECVSEFISFVTGEANERCHAEHRKTVTAEDVVWAMDRLGFDDYVLPLTLFLQRMRECEAGGVVTARAPGNGVQVQMHRAVYAPRAPAQGYAAVAVAPLVQANTVVSPHVVGVPGQQCDGVGRQRQCYGDGAYGEGSSSSRGGACGDEESSSNGVPVPAATGTALPPDSQ</sequence>
<reference evidence="1" key="1">
    <citation type="submission" date="2021-05" db="EMBL/GenBank/DDBJ databases">
        <authorList>
            <person name="Scholz U."/>
            <person name="Mascher M."/>
            <person name="Fiebig A."/>
        </authorList>
    </citation>
    <scope>NUCLEOTIDE SEQUENCE [LARGE SCALE GENOMIC DNA]</scope>
</reference>
<protein>
    <submittedName>
        <fullName evidence="1">Uncharacterized protein</fullName>
    </submittedName>
</protein>
<name>A0ACD6AET1_AVESA</name>
<keyword evidence="2" id="KW-1185">Reference proteome</keyword>
<dbReference type="Proteomes" id="UP001732700">
    <property type="component" value="Chromosome 7D"/>
</dbReference>
<proteinExistence type="predicted"/>